<name>A0ACC1RGW7_9APHY</name>
<proteinExistence type="predicted"/>
<organism evidence="1 2">
    <name type="scientific">Phlebia brevispora</name>
    <dbReference type="NCBI Taxonomy" id="194682"/>
    <lineage>
        <taxon>Eukaryota</taxon>
        <taxon>Fungi</taxon>
        <taxon>Dikarya</taxon>
        <taxon>Basidiomycota</taxon>
        <taxon>Agaricomycotina</taxon>
        <taxon>Agaricomycetes</taxon>
        <taxon>Polyporales</taxon>
        <taxon>Meruliaceae</taxon>
        <taxon>Phlebia</taxon>
    </lineage>
</organism>
<comment type="caution">
    <text evidence="1">The sequence shown here is derived from an EMBL/GenBank/DDBJ whole genome shotgun (WGS) entry which is preliminary data.</text>
</comment>
<sequence length="153" mass="17893">MHDTDYTFDPKAPLRQNGTTRRWNKDDLPLPLDEHKRFRKEIISKVIAWVGEQETIFNTTAIGFRDALQRIWDEVFPGHPTVIVVRDAVYDITLQKIYEYRSGVGNEGINNVVDYFTNIRQDLTTDEMRAQHVQEAPIPLRTSEWLLILNPAR</sequence>
<evidence type="ECO:0000313" key="2">
    <source>
        <dbReference type="Proteomes" id="UP001148662"/>
    </source>
</evidence>
<evidence type="ECO:0000313" key="1">
    <source>
        <dbReference type="EMBL" id="KAJ3519267.1"/>
    </source>
</evidence>
<protein>
    <submittedName>
        <fullName evidence="1">Uncharacterized protein</fullName>
    </submittedName>
</protein>
<dbReference type="EMBL" id="JANHOG010002862">
    <property type="protein sequence ID" value="KAJ3519267.1"/>
    <property type="molecule type" value="Genomic_DNA"/>
</dbReference>
<accession>A0ACC1RGW7</accession>
<gene>
    <name evidence="1" type="ORF">NM688_g9325</name>
</gene>
<dbReference type="Proteomes" id="UP001148662">
    <property type="component" value="Unassembled WGS sequence"/>
</dbReference>
<keyword evidence="2" id="KW-1185">Reference proteome</keyword>
<reference evidence="1" key="1">
    <citation type="submission" date="2022-07" db="EMBL/GenBank/DDBJ databases">
        <title>Genome Sequence of Phlebia brevispora.</title>
        <authorList>
            <person name="Buettner E."/>
        </authorList>
    </citation>
    <scope>NUCLEOTIDE SEQUENCE</scope>
    <source>
        <strain evidence="1">MPL23</strain>
    </source>
</reference>